<comment type="catalytic activity">
    <reaction evidence="2">
        <text>a 3'-end 2',3'-cyclophospho-ribonucleotide-RNA + H2O = a 3'-end 2'-phospho-ribonucleotide-RNA + H(+)</text>
        <dbReference type="Rhea" id="RHEA:11828"/>
        <dbReference type="Rhea" id="RHEA-COMP:10464"/>
        <dbReference type="Rhea" id="RHEA-COMP:17353"/>
        <dbReference type="ChEBI" id="CHEBI:15377"/>
        <dbReference type="ChEBI" id="CHEBI:15378"/>
        <dbReference type="ChEBI" id="CHEBI:83064"/>
        <dbReference type="ChEBI" id="CHEBI:173113"/>
        <dbReference type="EC" id="3.1.4.58"/>
    </reaction>
</comment>
<keyword evidence="1 2" id="KW-0378">Hydrolase</keyword>
<comment type="similarity">
    <text evidence="2">Belongs to the 2H phosphoesterase superfamily. ThpR family.</text>
</comment>
<gene>
    <name evidence="3" type="ORF">DFP97_106278</name>
</gene>
<feature type="short sequence motif" description="HXTX 1" evidence="2">
    <location>
        <begin position="48"/>
        <end position="51"/>
    </location>
</feature>
<dbReference type="AlphaFoldDB" id="A0A368W3N8"/>
<feature type="active site" description="Proton acceptor" evidence="2">
    <location>
        <position position="133"/>
    </location>
</feature>
<keyword evidence="3" id="KW-0436">Ligase</keyword>
<dbReference type="Proteomes" id="UP000252415">
    <property type="component" value="Unassembled WGS sequence"/>
</dbReference>
<evidence type="ECO:0000256" key="2">
    <source>
        <dbReference type="HAMAP-Rule" id="MF_01940"/>
    </source>
</evidence>
<accession>A0A368W3N8</accession>
<dbReference type="EMBL" id="QPJD01000006">
    <property type="protein sequence ID" value="RCW48576.1"/>
    <property type="molecule type" value="Genomic_DNA"/>
</dbReference>
<evidence type="ECO:0000313" key="4">
    <source>
        <dbReference type="Proteomes" id="UP000252415"/>
    </source>
</evidence>
<keyword evidence="4" id="KW-1185">Reference proteome</keyword>
<reference evidence="3 4" key="1">
    <citation type="submission" date="2018-07" db="EMBL/GenBank/DDBJ databases">
        <title>Genomic Encyclopedia of Type Strains, Phase III (KMG-III): the genomes of soil and plant-associated and newly described type strains.</title>
        <authorList>
            <person name="Whitman W."/>
        </authorList>
    </citation>
    <scope>NUCLEOTIDE SEQUENCE [LARGE SCALE GENOMIC DNA]</scope>
    <source>
        <strain evidence="3 4">CECT 7506</strain>
    </source>
</reference>
<evidence type="ECO:0000256" key="1">
    <source>
        <dbReference type="ARBA" id="ARBA00022801"/>
    </source>
</evidence>
<dbReference type="PANTHER" id="PTHR35561">
    <property type="entry name" value="RNA 2',3'-CYCLIC PHOSPHODIESTERASE"/>
    <property type="match status" value="1"/>
</dbReference>
<sequence length="191" mass="20997">MDQKKAPAIRLFVAVPIPGPIMEKLQDWTLAHKEWLPFRKWVHQRDYHITLQFLGDTPVSRTEALQAALREVRAASIALALNGAGTFGPPKTPRVLWAALTGDLKGLTSLHMAVTKATSSLGFEPEDRPYTPHITLARGFAGGGEMPIEATADAPAGVEWEADRFVLMQTHMHASPMYEVISEFPLSAPFS</sequence>
<feature type="short sequence motif" description="HXTX 2" evidence="2">
    <location>
        <begin position="133"/>
        <end position="136"/>
    </location>
</feature>
<dbReference type="SUPFAM" id="SSF55144">
    <property type="entry name" value="LigT-like"/>
    <property type="match status" value="1"/>
</dbReference>
<dbReference type="InterPro" id="IPR009097">
    <property type="entry name" value="Cyclic_Pdiesterase"/>
</dbReference>
<dbReference type="RefSeq" id="WP_114380164.1">
    <property type="nucleotide sequence ID" value="NZ_QPJD01000006.1"/>
</dbReference>
<dbReference type="InterPro" id="IPR004175">
    <property type="entry name" value="RNA_CPDase"/>
</dbReference>
<dbReference type="Gene3D" id="3.90.1140.10">
    <property type="entry name" value="Cyclic phosphodiesterase"/>
    <property type="match status" value="1"/>
</dbReference>
<dbReference type="PANTHER" id="PTHR35561:SF1">
    <property type="entry name" value="RNA 2',3'-CYCLIC PHOSPHODIESTERASE"/>
    <property type="match status" value="1"/>
</dbReference>
<protein>
    <recommendedName>
        <fullName evidence="2">RNA 2',3'-cyclic phosphodiesterase</fullName>
        <shortName evidence="2">RNA 2',3'-CPDase</shortName>
        <ecNumber evidence="2">3.1.4.58</ecNumber>
    </recommendedName>
</protein>
<dbReference type="GO" id="GO:0008664">
    <property type="term" value="F:RNA 2',3'-cyclic 3'-phosphodiesterase activity"/>
    <property type="evidence" value="ECO:0007669"/>
    <property type="project" value="UniProtKB-EC"/>
</dbReference>
<comment type="caution">
    <text evidence="3">The sequence shown here is derived from an EMBL/GenBank/DDBJ whole genome shotgun (WGS) entry which is preliminary data.</text>
</comment>
<name>A0A368W3N8_9BACL</name>
<dbReference type="NCBIfam" id="TIGR02258">
    <property type="entry name" value="2_5_ligase"/>
    <property type="match status" value="1"/>
</dbReference>
<organism evidence="3 4">
    <name type="scientific">Paenibacillus prosopidis</name>
    <dbReference type="NCBI Taxonomy" id="630520"/>
    <lineage>
        <taxon>Bacteria</taxon>
        <taxon>Bacillati</taxon>
        <taxon>Bacillota</taxon>
        <taxon>Bacilli</taxon>
        <taxon>Bacillales</taxon>
        <taxon>Paenibacillaceae</taxon>
        <taxon>Paenibacillus</taxon>
    </lineage>
</organism>
<dbReference type="Pfam" id="PF13563">
    <property type="entry name" value="2_5_RNA_ligase2"/>
    <property type="match status" value="1"/>
</dbReference>
<dbReference type="OrthoDB" id="9789350at2"/>
<feature type="active site" description="Proton donor" evidence="2">
    <location>
        <position position="48"/>
    </location>
</feature>
<proteinExistence type="inferred from homology"/>
<dbReference type="HAMAP" id="MF_01940">
    <property type="entry name" value="RNA_CPDase"/>
    <property type="match status" value="1"/>
</dbReference>
<evidence type="ECO:0000313" key="3">
    <source>
        <dbReference type="EMBL" id="RCW48576.1"/>
    </source>
</evidence>
<dbReference type="GO" id="GO:0004113">
    <property type="term" value="F:2',3'-cyclic-nucleotide 3'-phosphodiesterase activity"/>
    <property type="evidence" value="ECO:0007669"/>
    <property type="project" value="InterPro"/>
</dbReference>
<dbReference type="GO" id="GO:0016874">
    <property type="term" value="F:ligase activity"/>
    <property type="evidence" value="ECO:0007669"/>
    <property type="project" value="UniProtKB-KW"/>
</dbReference>
<dbReference type="EC" id="3.1.4.58" evidence="2"/>
<comment type="function">
    <text evidence="2">Hydrolyzes RNA 2',3'-cyclic phosphodiester to an RNA 2'-phosphomonoester.</text>
</comment>